<dbReference type="SMART" id="SM00355">
    <property type="entry name" value="ZnF_C2H2"/>
    <property type="match status" value="1"/>
</dbReference>
<evidence type="ECO:0000256" key="2">
    <source>
        <dbReference type="SAM" id="MobiDB-lite"/>
    </source>
</evidence>
<protein>
    <recommendedName>
        <fullName evidence="3">C2H2-type domain-containing protein</fullName>
    </recommendedName>
</protein>
<dbReference type="InterPro" id="IPR013087">
    <property type="entry name" value="Znf_C2H2_type"/>
</dbReference>
<dbReference type="OrthoDB" id="5100145at2759"/>
<evidence type="ECO:0000313" key="4">
    <source>
        <dbReference type="EMBL" id="KAJ4318729.1"/>
    </source>
</evidence>
<dbReference type="AlphaFoldDB" id="A0A9W8WBJ7"/>
<keyword evidence="1" id="KW-0863">Zinc-finger</keyword>
<organism evidence="4 5">
    <name type="scientific">Fusarium piperis</name>
    <dbReference type="NCBI Taxonomy" id="1435070"/>
    <lineage>
        <taxon>Eukaryota</taxon>
        <taxon>Fungi</taxon>
        <taxon>Dikarya</taxon>
        <taxon>Ascomycota</taxon>
        <taxon>Pezizomycotina</taxon>
        <taxon>Sordariomycetes</taxon>
        <taxon>Hypocreomycetidae</taxon>
        <taxon>Hypocreales</taxon>
        <taxon>Nectriaceae</taxon>
        <taxon>Fusarium</taxon>
        <taxon>Fusarium solani species complex</taxon>
    </lineage>
</organism>
<evidence type="ECO:0000313" key="5">
    <source>
        <dbReference type="Proteomes" id="UP001140502"/>
    </source>
</evidence>
<gene>
    <name evidence="4" type="ORF">N0V84_006722</name>
</gene>
<keyword evidence="5" id="KW-1185">Reference proteome</keyword>
<feature type="region of interest" description="Disordered" evidence="2">
    <location>
        <begin position="303"/>
        <end position="324"/>
    </location>
</feature>
<reference evidence="4" key="1">
    <citation type="submission" date="2022-10" db="EMBL/GenBank/DDBJ databases">
        <title>Tapping the CABI collections for fungal endophytes: first genome assemblies for Collariella, Neodidymelliopsis, Ascochyta clinopodiicola, Didymella pomorum, Didymosphaeria variabile, Neocosmospora piperis and Neocucurbitaria cava.</title>
        <authorList>
            <person name="Hill R."/>
        </authorList>
    </citation>
    <scope>NUCLEOTIDE SEQUENCE</scope>
    <source>
        <strain evidence="4">IMI 366586</strain>
    </source>
</reference>
<proteinExistence type="predicted"/>
<name>A0A9W8WBJ7_9HYPO</name>
<comment type="caution">
    <text evidence="4">The sequence shown here is derived from an EMBL/GenBank/DDBJ whole genome shotgun (WGS) entry which is preliminary data.</text>
</comment>
<dbReference type="Gene3D" id="3.30.160.60">
    <property type="entry name" value="Classic Zinc Finger"/>
    <property type="match status" value="1"/>
</dbReference>
<feature type="domain" description="C2H2-type" evidence="3">
    <location>
        <begin position="585"/>
        <end position="613"/>
    </location>
</feature>
<dbReference type="PROSITE" id="PS50157">
    <property type="entry name" value="ZINC_FINGER_C2H2_2"/>
    <property type="match status" value="1"/>
</dbReference>
<evidence type="ECO:0000259" key="3">
    <source>
        <dbReference type="PROSITE" id="PS50157"/>
    </source>
</evidence>
<dbReference type="GO" id="GO:0008270">
    <property type="term" value="F:zinc ion binding"/>
    <property type="evidence" value="ECO:0007669"/>
    <property type="project" value="UniProtKB-KW"/>
</dbReference>
<sequence>MEQTPYLLTYSPAFSFASGATRAHVGGARAREHLSRALGEIDGLFPGLERAGRAPVSGHVSRALGEVDGLFAGMKYVDETQPLDETSQPSSEPDDLALEIEALWRDVPPQPPNPQPADETAWSSVRHVRDGMQCHWRHFVQVSQDLKMPIIDDLREMYEDARGLREAGVFAFRHTLTGPAPNSLREVFAFCSLSYVVCRLLHARGRFEKTEILAGITLWLNALENPKEREAFKNLAERLWPEAHYHLHFLELNLSPSAQQAVATLLRSDYAPTSIPIPGAPPLSALSALHDSNLEVPRFPAAEPATQDSFPWDSPAGEGYSDNTYKVTDATDETVQLHGCQFPPFDPSSAAIAQPYYDTGQSQYPDPNYAQSFDNSYNQTTDTNYREIPNPSYLPFPDTSYNQLSGPSYCFPDSSLYTQSAPQPDTLELPATGNVPASPTELPDTPIFTAVLQYCRDNGDFWYDLSGRGAISKDSKSLLSWNLERTREKERIHEQYLRQLVSEKNTKDAPSRGIISVAEAFVGWGYLQSVDEAKNYMKAIGKSLFSNVGAHDEFLAWISPKRANPPGIIPHDIDVSSEPRAKESFPCPICLKEFSRKWNMERHCEDIHDQKVEREGDQKRREKVPKCEGCLTWIGQFRTRTLFATSNAKAVCTQQYV</sequence>
<dbReference type="PROSITE" id="PS00028">
    <property type="entry name" value="ZINC_FINGER_C2H2_1"/>
    <property type="match status" value="1"/>
</dbReference>
<keyword evidence="1" id="KW-0479">Metal-binding</keyword>
<accession>A0A9W8WBJ7</accession>
<keyword evidence="1" id="KW-0862">Zinc</keyword>
<dbReference type="EMBL" id="JAPEUR010000136">
    <property type="protein sequence ID" value="KAJ4318729.1"/>
    <property type="molecule type" value="Genomic_DNA"/>
</dbReference>
<evidence type="ECO:0000256" key="1">
    <source>
        <dbReference type="PROSITE-ProRule" id="PRU00042"/>
    </source>
</evidence>
<dbReference type="Proteomes" id="UP001140502">
    <property type="component" value="Unassembled WGS sequence"/>
</dbReference>